<evidence type="ECO:0000313" key="10">
    <source>
        <dbReference type="EMBL" id="GLV55934.1"/>
    </source>
</evidence>
<dbReference type="PANTHER" id="PTHR34308">
    <property type="entry name" value="COBALAMIN BIOSYNTHESIS PROTEIN CBIB"/>
    <property type="match status" value="1"/>
</dbReference>
<keyword evidence="4 9" id="KW-1003">Cell membrane</keyword>
<dbReference type="Proteomes" id="UP001344906">
    <property type="component" value="Unassembled WGS sequence"/>
</dbReference>
<dbReference type="InterPro" id="IPR004485">
    <property type="entry name" value="Cobalamin_biosynth_CobD/CbiB"/>
</dbReference>
<feature type="transmembrane region" description="Helical" evidence="9">
    <location>
        <begin position="62"/>
        <end position="83"/>
    </location>
</feature>
<dbReference type="EMBL" id="BSRI01000001">
    <property type="protein sequence ID" value="GLV55934.1"/>
    <property type="molecule type" value="Genomic_DNA"/>
</dbReference>
<comment type="pathway">
    <text evidence="2 9">Cofactor biosynthesis; adenosylcobalamin biosynthesis.</text>
</comment>
<comment type="caution">
    <text evidence="10">The sequence shown here is derived from an EMBL/GenBank/DDBJ whole genome shotgun (WGS) entry which is preliminary data.</text>
</comment>
<evidence type="ECO:0000256" key="8">
    <source>
        <dbReference type="ARBA" id="ARBA00023136"/>
    </source>
</evidence>
<evidence type="ECO:0000256" key="6">
    <source>
        <dbReference type="ARBA" id="ARBA00022692"/>
    </source>
</evidence>
<keyword evidence="5 9" id="KW-0169">Cobalamin biosynthesis</keyword>
<dbReference type="NCBIfam" id="TIGR00380">
    <property type="entry name" value="cobal_cbiB"/>
    <property type="match status" value="1"/>
</dbReference>
<keyword evidence="8 9" id="KW-0472">Membrane</keyword>
<feature type="transmembrane region" description="Helical" evidence="9">
    <location>
        <begin position="226"/>
        <end position="247"/>
    </location>
</feature>
<keyword evidence="11" id="KW-1185">Reference proteome</keyword>
<dbReference type="HAMAP" id="MF_00024">
    <property type="entry name" value="CobD_CbiB"/>
    <property type="match status" value="1"/>
</dbReference>
<keyword evidence="7 9" id="KW-1133">Transmembrane helix</keyword>
<dbReference type="PANTHER" id="PTHR34308:SF1">
    <property type="entry name" value="COBALAMIN BIOSYNTHESIS PROTEIN CBIB"/>
    <property type="match status" value="1"/>
</dbReference>
<keyword evidence="6 9" id="KW-0812">Transmembrane</keyword>
<evidence type="ECO:0000256" key="9">
    <source>
        <dbReference type="HAMAP-Rule" id="MF_00024"/>
    </source>
</evidence>
<proteinExistence type="inferred from homology"/>
<organism evidence="10 11">
    <name type="scientific">Dictyobacter halimunensis</name>
    <dbReference type="NCBI Taxonomy" id="3026934"/>
    <lineage>
        <taxon>Bacteria</taxon>
        <taxon>Bacillati</taxon>
        <taxon>Chloroflexota</taxon>
        <taxon>Ktedonobacteria</taxon>
        <taxon>Ktedonobacterales</taxon>
        <taxon>Dictyobacteraceae</taxon>
        <taxon>Dictyobacter</taxon>
    </lineage>
</organism>
<evidence type="ECO:0000256" key="3">
    <source>
        <dbReference type="ARBA" id="ARBA00006263"/>
    </source>
</evidence>
<sequence>MKTQHPGEHVRILALRETAPLLIAFGVDMLGEPSPAIHPVVWYGKLIRALESRAPRTPRAQLLYGLCMPLLAAPAALLPAYLIEMGGRELRTLVRRRGYPLAGEVLSALLKGGSLKPFFALRMLVLAGRSIRHALERHDLPAARLALLHLVSRDRSDLSEELVAAAAIESLAENVSDSVVAPVFYYLLWGLPGAAAYRLFNTFDSMIGYHGHYEYLGKAAARLDDILNLLPSRLTALLIIALAPLFGGNRRSAYRIWRRDAGKTESPNAGHPMAAAAGAFEIQLEKVNFYRLGDASTRITPAHIRQAERMVQWVGGSMFLLAALVKICLRFRR</sequence>
<evidence type="ECO:0000256" key="4">
    <source>
        <dbReference type="ARBA" id="ARBA00022475"/>
    </source>
</evidence>
<evidence type="ECO:0000313" key="11">
    <source>
        <dbReference type="Proteomes" id="UP001344906"/>
    </source>
</evidence>
<dbReference type="Pfam" id="PF03186">
    <property type="entry name" value="CobD_Cbib"/>
    <property type="match status" value="1"/>
</dbReference>
<evidence type="ECO:0000256" key="5">
    <source>
        <dbReference type="ARBA" id="ARBA00022573"/>
    </source>
</evidence>
<evidence type="ECO:0000256" key="1">
    <source>
        <dbReference type="ARBA" id="ARBA00004651"/>
    </source>
</evidence>
<feature type="transmembrane region" description="Helical" evidence="9">
    <location>
        <begin position="310"/>
        <end position="329"/>
    </location>
</feature>
<accession>A0ABQ6FNY1</accession>
<feature type="transmembrane region" description="Helical" evidence="9">
    <location>
        <begin position="183"/>
        <end position="200"/>
    </location>
</feature>
<comment type="function">
    <text evidence="9">Converts cobyric acid to cobinamide by the addition of aminopropanol on the F carboxylic group.</text>
</comment>
<comment type="caution">
    <text evidence="9">Lacks conserved residue(s) required for the propagation of feature annotation.</text>
</comment>
<comment type="similarity">
    <text evidence="3 9">Belongs to the CobD/CbiB family.</text>
</comment>
<reference evidence="10 11" key="1">
    <citation type="submission" date="2023-02" db="EMBL/GenBank/DDBJ databases">
        <title>Dictyobacter halimunensis sp. nov., a new member of the class Ktedonobacteria from forest soil in a geothermal area.</title>
        <authorList>
            <person name="Rachmania M.K."/>
            <person name="Ningsih F."/>
            <person name="Sakai Y."/>
            <person name="Yabe S."/>
            <person name="Yokota A."/>
            <person name="Sjamsuridzal W."/>
        </authorList>
    </citation>
    <scope>NUCLEOTIDE SEQUENCE [LARGE SCALE GENOMIC DNA]</scope>
    <source>
        <strain evidence="10 11">S3.2.2.5</strain>
    </source>
</reference>
<gene>
    <name evidence="9" type="primary">cobD</name>
    <name evidence="10" type="ORF">KDH_27780</name>
</gene>
<protein>
    <recommendedName>
        <fullName evidence="9">Cobalamin biosynthesis protein CobD</fullName>
    </recommendedName>
</protein>
<evidence type="ECO:0000256" key="7">
    <source>
        <dbReference type="ARBA" id="ARBA00022989"/>
    </source>
</evidence>
<comment type="subcellular location">
    <subcellularLocation>
        <location evidence="1 9">Cell membrane</location>
        <topology evidence="1 9">Multi-pass membrane protein</topology>
    </subcellularLocation>
</comment>
<name>A0ABQ6FNY1_9CHLR</name>
<evidence type="ECO:0000256" key="2">
    <source>
        <dbReference type="ARBA" id="ARBA00004953"/>
    </source>
</evidence>